<evidence type="ECO:0000313" key="1">
    <source>
        <dbReference type="EMBL" id="EZA53802.1"/>
    </source>
</evidence>
<dbReference type="InterPro" id="IPR036691">
    <property type="entry name" value="Endo/exonu/phosph_ase_sf"/>
</dbReference>
<dbReference type="AlphaFoldDB" id="A0A026WCK5"/>
<dbReference type="OMA" id="GWWTEKE"/>
<accession>A0A026WCK5</accession>
<sequence>MRKKGRIIKWRKTREGVRRERREERQEGEEIKMVFWNVAGMKKNKDKDFWKGLEEWDVIVLMETRIEEGVWNWLEMRLPKNYIWRRQAARRISKKGKAKGGMILGVRKELHVREEGGEGTEEIEELMVGKGIGKIIGVYVNEDLETKLDRLGRWIEEEKQ</sequence>
<evidence type="ECO:0000313" key="2">
    <source>
        <dbReference type="Proteomes" id="UP000053097"/>
    </source>
</evidence>
<gene>
    <name evidence="1" type="ORF">X777_06866</name>
</gene>
<dbReference type="EMBL" id="KK107272">
    <property type="protein sequence ID" value="EZA53802.1"/>
    <property type="molecule type" value="Genomic_DNA"/>
</dbReference>
<organism evidence="1 2">
    <name type="scientific">Ooceraea biroi</name>
    <name type="common">Clonal raider ant</name>
    <name type="synonym">Cerapachys biroi</name>
    <dbReference type="NCBI Taxonomy" id="2015173"/>
    <lineage>
        <taxon>Eukaryota</taxon>
        <taxon>Metazoa</taxon>
        <taxon>Ecdysozoa</taxon>
        <taxon>Arthropoda</taxon>
        <taxon>Hexapoda</taxon>
        <taxon>Insecta</taxon>
        <taxon>Pterygota</taxon>
        <taxon>Neoptera</taxon>
        <taxon>Endopterygota</taxon>
        <taxon>Hymenoptera</taxon>
        <taxon>Apocrita</taxon>
        <taxon>Aculeata</taxon>
        <taxon>Formicoidea</taxon>
        <taxon>Formicidae</taxon>
        <taxon>Dorylinae</taxon>
        <taxon>Ooceraea</taxon>
    </lineage>
</organism>
<proteinExistence type="predicted"/>
<name>A0A026WCK5_OOCBI</name>
<protein>
    <recommendedName>
        <fullName evidence="3">Endonuclease/exonuclease/phosphatase domain-containing protein</fullName>
    </recommendedName>
</protein>
<dbReference type="Proteomes" id="UP000053097">
    <property type="component" value="Unassembled WGS sequence"/>
</dbReference>
<reference evidence="1 2" key="1">
    <citation type="journal article" date="2014" name="Curr. Biol.">
        <title>The genome of the clonal raider ant Cerapachys biroi.</title>
        <authorList>
            <person name="Oxley P.R."/>
            <person name="Ji L."/>
            <person name="Fetter-Pruneda I."/>
            <person name="McKenzie S.K."/>
            <person name="Li C."/>
            <person name="Hu H."/>
            <person name="Zhang G."/>
            <person name="Kronauer D.J."/>
        </authorList>
    </citation>
    <scope>NUCLEOTIDE SEQUENCE [LARGE SCALE GENOMIC DNA]</scope>
</reference>
<keyword evidence="2" id="KW-1185">Reference proteome</keyword>
<dbReference type="Gene3D" id="3.60.10.10">
    <property type="entry name" value="Endonuclease/exonuclease/phosphatase"/>
    <property type="match status" value="1"/>
</dbReference>
<evidence type="ECO:0008006" key="3">
    <source>
        <dbReference type="Google" id="ProtNLM"/>
    </source>
</evidence>